<dbReference type="RefSeq" id="WP_170883044.1">
    <property type="nucleotide sequence ID" value="NZ_JABEYA020000008.1"/>
</dbReference>
<dbReference type="EMBL" id="JAUFQC010000027">
    <property type="protein sequence ID" value="MDN3611785.1"/>
    <property type="molecule type" value="Genomic_DNA"/>
</dbReference>
<proteinExistence type="predicted"/>
<evidence type="ECO:0000313" key="1">
    <source>
        <dbReference type="EMBL" id="MDN3611785.1"/>
    </source>
</evidence>
<name>A0ABT8C0B2_9VIBR</name>
<reference evidence="2" key="1">
    <citation type="journal article" date="2019" name="Int. J. Syst. Evol. Microbiol.">
        <title>The Global Catalogue of Microorganisms (GCM) 10K type strain sequencing project: providing services to taxonomists for standard genome sequencing and annotation.</title>
        <authorList>
            <consortium name="The Broad Institute Genomics Platform"/>
            <consortium name="The Broad Institute Genome Sequencing Center for Infectious Disease"/>
            <person name="Wu L."/>
            <person name="Ma J."/>
        </authorList>
    </citation>
    <scope>NUCLEOTIDE SEQUENCE [LARGE SCALE GENOMIC DNA]</scope>
    <source>
        <strain evidence="2">CECT 7398</strain>
    </source>
</reference>
<dbReference type="Proteomes" id="UP001238540">
    <property type="component" value="Unassembled WGS sequence"/>
</dbReference>
<comment type="caution">
    <text evidence="1">The sequence shown here is derived from an EMBL/GenBank/DDBJ whole genome shotgun (WGS) entry which is preliminary data.</text>
</comment>
<evidence type="ECO:0008006" key="3">
    <source>
        <dbReference type="Google" id="ProtNLM"/>
    </source>
</evidence>
<sequence>MRQRITPEQLTSALNESALADANAFLDKSVADLKVIKPAWREFCQEKSDIAIESWTFFFRQWVQLHRKGYPSVEQPYLALLDRNMVEIKMVYLAFFRLHSGLIYELRNTQPAMFIWLMLSTEFEHEPKHLLAALSLTDRLSEDEVSLLLLHAKHTHLDITLALLIEGNTVIKDRVFNALTRRQTLSVGLAKHWLKTGILSEEQVHPVLARFDVEASIEWVKDANMDEAYLFELLLCKHDRATWFRQRFGIDQAALDSAPLSTYAKLLELAEFQHFDPDAGMAPVQMALSGRPDWAQTALAHIVSLDESEGEEWLFALFVIYGDGFPLSPQALGIEYSWEEALAVIEQWRDQGLDHLTRPTRLGELLTFDSTLNAMNHTGIPERYRVWLWRQICIHGRVYIPWHWTMPVNQQQWLFSKLPQQVAVIERFNLRNQNATLGY</sequence>
<organism evidence="1 2">
    <name type="scientific">Vibrio ostreicida</name>
    <dbReference type="NCBI Taxonomy" id="526588"/>
    <lineage>
        <taxon>Bacteria</taxon>
        <taxon>Pseudomonadati</taxon>
        <taxon>Pseudomonadota</taxon>
        <taxon>Gammaproteobacteria</taxon>
        <taxon>Vibrionales</taxon>
        <taxon>Vibrionaceae</taxon>
        <taxon>Vibrio</taxon>
    </lineage>
</organism>
<protein>
    <recommendedName>
        <fullName evidence="3">TIGR02270 family protein</fullName>
    </recommendedName>
</protein>
<evidence type="ECO:0000313" key="2">
    <source>
        <dbReference type="Proteomes" id="UP001238540"/>
    </source>
</evidence>
<accession>A0ABT8C0B2</accession>
<keyword evidence="2" id="KW-1185">Reference proteome</keyword>
<gene>
    <name evidence="1" type="ORF">QWZ16_19495</name>
</gene>